<reference evidence="1" key="1">
    <citation type="submission" date="2014-09" db="EMBL/GenBank/DDBJ databases">
        <authorList>
            <person name="Magalhaes I.L.F."/>
            <person name="Oliveira U."/>
            <person name="Santos F.R."/>
            <person name="Vidigal T.H.D.A."/>
            <person name="Brescovit A.D."/>
            <person name="Santos A.J."/>
        </authorList>
    </citation>
    <scope>NUCLEOTIDE SEQUENCE</scope>
    <source>
        <tissue evidence="1">Shoot tissue taken approximately 20 cm above the soil surface</tissue>
    </source>
</reference>
<name>A0A0A9GUZ7_ARUDO</name>
<dbReference type="EMBL" id="GBRH01173498">
    <property type="protein sequence ID" value="JAE24398.1"/>
    <property type="molecule type" value="Transcribed_RNA"/>
</dbReference>
<evidence type="ECO:0000313" key="1">
    <source>
        <dbReference type="EMBL" id="JAE24398.1"/>
    </source>
</evidence>
<dbReference type="AlphaFoldDB" id="A0A0A9GUZ7"/>
<reference evidence="1" key="2">
    <citation type="journal article" date="2015" name="Data Brief">
        <title>Shoot transcriptome of the giant reed, Arundo donax.</title>
        <authorList>
            <person name="Barrero R.A."/>
            <person name="Guerrero F.D."/>
            <person name="Moolhuijzen P."/>
            <person name="Goolsby J.A."/>
            <person name="Tidwell J."/>
            <person name="Bellgard S.E."/>
            <person name="Bellgard M.I."/>
        </authorList>
    </citation>
    <scope>NUCLEOTIDE SEQUENCE</scope>
    <source>
        <tissue evidence="1">Shoot tissue taken approximately 20 cm above the soil surface</tissue>
    </source>
</reference>
<sequence length="44" mass="5268">MDNVPKYLVERGSIDTSKEMCKRVHKLEHCKSIFTLHRFQCDML</sequence>
<organism evidence="1">
    <name type="scientific">Arundo donax</name>
    <name type="common">Giant reed</name>
    <name type="synonym">Donax arundinaceus</name>
    <dbReference type="NCBI Taxonomy" id="35708"/>
    <lineage>
        <taxon>Eukaryota</taxon>
        <taxon>Viridiplantae</taxon>
        <taxon>Streptophyta</taxon>
        <taxon>Embryophyta</taxon>
        <taxon>Tracheophyta</taxon>
        <taxon>Spermatophyta</taxon>
        <taxon>Magnoliopsida</taxon>
        <taxon>Liliopsida</taxon>
        <taxon>Poales</taxon>
        <taxon>Poaceae</taxon>
        <taxon>PACMAD clade</taxon>
        <taxon>Arundinoideae</taxon>
        <taxon>Arundineae</taxon>
        <taxon>Arundo</taxon>
    </lineage>
</organism>
<protein>
    <submittedName>
        <fullName evidence="1">Uncharacterized protein</fullName>
    </submittedName>
</protein>
<accession>A0A0A9GUZ7</accession>
<proteinExistence type="predicted"/>